<evidence type="ECO:0000256" key="1">
    <source>
        <dbReference type="SAM" id="MobiDB-lite"/>
    </source>
</evidence>
<sequence>MPWSLRTIHSGSGSSGSGSTNPSANVQRLFPYPPANGGSQPSTIMNNGELRFPTQAEFLLYLAASPCSGRADGRIAVNLPNTPKSAYQPAHIPNVRVGFYIYPHRMEFSREGTSIVVTFSDEHSPLDDEKEMRGSPQRSNKLEALTPKHWRADAAEPSADGKVSYHPLDLDHTYLIKREKLILRWESKDPQITGPAAMLPSHQHTMGGSRW</sequence>
<reference evidence="2" key="1">
    <citation type="journal article" date="2020" name="Stud. Mycol.">
        <title>101 Dothideomycetes genomes: a test case for predicting lifestyles and emergence of pathogens.</title>
        <authorList>
            <person name="Haridas S."/>
            <person name="Albert R."/>
            <person name="Binder M."/>
            <person name="Bloem J."/>
            <person name="Labutti K."/>
            <person name="Salamov A."/>
            <person name="Andreopoulos B."/>
            <person name="Baker S."/>
            <person name="Barry K."/>
            <person name="Bills G."/>
            <person name="Bluhm B."/>
            <person name="Cannon C."/>
            <person name="Castanera R."/>
            <person name="Culley D."/>
            <person name="Daum C."/>
            <person name="Ezra D."/>
            <person name="Gonzalez J."/>
            <person name="Henrissat B."/>
            <person name="Kuo A."/>
            <person name="Liang C."/>
            <person name="Lipzen A."/>
            <person name="Lutzoni F."/>
            <person name="Magnuson J."/>
            <person name="Mondo S."/>
            <person name="Nolan M."/>
            <person name="Ohm R."/>
            <person name="Pangilinan J."/>
            <person name="Park H.-J."/>
            <person name="Ramirez L."/>
            <person name="Alfaro M."/>
            <person name="Sun H."/>
            <person name="Tritt A."/>
            <person name="Yoshinaga Y."/>
            <person name="Zwiers L.-H."/>
            <person name="Turgeon B."/>
            <person name="Goodwin S."/>
            <person name="Spatafora J."/>
            <person name="Crous P."/>
            <person name="Grigoriev I."/>
        </authorList>
    </citation>
    <scope>NUCLEOTIDE SEQUENCE</scope>
    <source>
        <strain evidence="2">CBS 119925</strain>
    </source>
</reference>
<evidence type="ECO:0000313" key="3">
    <source>
        <dbReference type="Proteomes" id="UP000799440"/>
    </source>
</evidence>
<feature type="region of interest" description="Disordered" evidence="1">
    <location>
        <begin position="1"/>
        <end position="47"/>
    </location>
</feature>
<feature type="compositionally biased region" description="Basic and acidic residues" evidence="1">
    <location>
        <begin position="124"/>
        <end position="133"/>
    </location>
</feature>
<feature type="compositionally biased region" description="Polar residues" evidence="1">
    <location>
        <begin position="37"/>
        <end position="46"/>
    </location>
</feature>
<evidence type="ECO:0000313" key="2">
    <source>
        <dbReference type="EMBL" id="KAF2745443.1"/>
    </source>
</evidence>
<keyword evidence="3" id="KW-1185">Reference proteome</keyword>
<dbReference type="AlphaFoldDB" id="A0A6A6V5U2"/>
<protein>
    <submittedName>
        <fullName evidence="2">Uncharacterized protein</fullName>
    </submittedName>
</protein>
<accession>A0A6A6V5U2</accession>
<dbReference type="EMBL" id="MU006582">
    <property type="protein sequence ID" value="KAF2745443.1"/>
    <property type="molecule type" value="Genomic_DNA"/>
</dbReference>
<proteinExistence type="predicted"/>
<organism evidence="2 3">
    <name type="scientific">Sporormia fimetaria CBS 119925</name>
    <dbReference type="NCBI Taxonomy" id="1340428"/>
    <lineage>
        <taxon>Eukaryota</taxon>
        <taxon>Fungi</taxon>
        <taxon>Dikarya</taxon>
        <taxon>Ascomycota</taxon>
        <taxon>Pezizomycotina</taxon>
        <taxon>Dothideomycetes</taxon>
        <taxon>Pleosporomycetidae</taxon>
        <taxon>Pleosporales</taxon>
        <taxon>Sporormiaceae</taxon>
        <taxon>Sporormia</taxon>
    </lineage>
</organism>
<feature type="region of interest" description="Disordered" evidence="1">
    <location>
        <begin position="124"/>
        <end position="144"/>
    </location>
</feature>
<gene>
    <name evidence="2" type="ORF">M011DRAFT_136691</name>
</gene>
<name>A0A6A6V5U2_9PLEO</name>
<dbReference type="Proteomes" id="UP000799440">
    <property type="component" value="Unassembled WGS sequence"/>
</dbReference>